<dbReference type="InParanoid" id="A0A2P5FI92"/>
<proteinExistence type="predicted"/>
<organism evidence="1 2">
    <name type="scientific">Trema orientale</name>
    <name type="common">Charcoal tree</name>
    <name type="synonym">Celtis orientalis</name>
    <dbReference type="NCBI Taxonomy" id="63057"/>
    <lineage>
        <taxon>Eukaryota</taxon>
        <taxon>Viridiplantae</taxon>
        <taxon>Streptophyta</taxon>
        <taxon>Embryophyta</taxon>
        <taxon>Tracheophyta</taxon>
        <taxon>Spermatophyta</taxon>
        <taxon>Magnoliopsida</taxon>
        <taxon>eudicotyledons</taxon>
        <taxon>Gunneridae</taxon>
        <taxon>Pentapetalae</taxon>
        <taxon>rosids</taxon>
        <taxon>fabids</taxon>
        <taxon>Rosales</taxon>
        <taxon>Cannabaceae</taxon>
        <taxon>Trema</taxon>
    </lineage>
</organism>
<reference evidence="2" key="1">
    <citation type="submission" date="2016-06" db="EMBL/GenBank/DDBJ databases">
        <title>Parallel loss of symbiosis genes in relatives of nitrogen-fixing non-legume Parasponia.</title>
        <authorList>
            <person name="Van Velzen R."/>
            <person name="Holmer R."/>
            <person name="Bu F."/>
            <person name="Rutten L."/>
            <person name="Van Zeijl A."/>
            <person name="Liu W."/>
            <person name="Santuari L."/>
            <person name="Cao Q."/>
            <person name="Sharma T."/>
            <person name="Shen D."/>
            <person name="Roswanjaya Y."/>
            <person name="Wardhani T."/>
            <person name="Kalhor M.S."/>
            <person name="Jansen J."/>
            <person name="Van den Hoogen J."/>
            <person name="Gungor B."/>
            <person name="Hartog M."/>
            <person name="Hontelez J."/>
            <person name="Verver J."/>
            <person name="Yang W.-C."/>
            <person name="Schijlen E."/>
            <person name="Repin R."/>
            <person name="Schilthuizen M."/>
            <person name="Schranz E."/>
            <person name="Heidstra R."/>
            <person name="Miyata K."/>
            <person name="Fedorova E."/>
            <person name="Kohlen W."/>
            <person name="Bisseling T."/>
            <person name="Smit S."/>
            <person name="Geurts R."/>
        </authorList>
    </citation>
    <scope>NUCLEOTIDE SEQUENCE [LARGE SCALE GENOMIC DNA]</scope>
    <source>
        <strain evidence="2">cv. RG33-2</strain>
    </source>
</reference>
<dbReference type="EMBL" id="JXTC01000031">
    <property type="protein sequence ID" value="PON97509.1"/>
    <property type="molecule type" value="Genomic_DNA"/>
</dbReference>
<comment type="caution">
    <text evidence="1">The sequence shown here is derived from an EMBL/GenBank/DDBJ whole genome shotgun (WGS) entry which is preliminary data.</text>
</comment>
<name>A0A2P5FI92_TREOI</name>
<accession>A0A2P5FI92</accession>
<sequence length="80" mass="8673">IISILKISTAPLTPLLAPSPLTSIPSTLTFLTMTMTIPTCSTLKLTQNRSTRSLTGHSAIRKSKWLLGNLCGFSFPLKEN</sequence>
<dbReference type="AlphaFoldDB" id="A0A2P5FI92"/>
<gene>
    <name evidence="1" type="ORF">TorRG33x02_067110</name>
</gene>
<protein>
    <submittedName>
        <fullName evidence="1">Uncharacterized protein</fullName>
    </submittedName>
</protein>
<feature type="non-terminal residue" evidence="1">
    <location>
        <position position="1"/>
    </location>
</feature>
<evidence type="ECO:0000313" key="2">
    <source>
        <dbReference type="Proteomes" id="UP000237000"/>
    </source>
</evidence>
<dbReference type="Proteomes" id="UP000237000">
    <property type="component" value="Unassembled WGS sequence"/>
</dbReference>
<evidence type="ECO:0000313" key="1">
    <source>
        <dbReference type="EMBL" id="PON97509.1"/>
    </source>
</evidence>
<keyword evidence="2" id="KW-1185">Reference proteome</keyword>